<evidence type="ECO:0000313" key="2">
    <source>
        <dbReference type="Proteomes" id="UP001262754"/>
    </source>
</evidence>
<dbReference type="RefSeq" id="WP_310034026.1">
    <property type="nucleotide sequence ID" value="NZ_JAVDRL010000012.1"/>
</dbReference>
<sequence>MQLPVSPFTAIDWSQVEPTVHPGERGDATWRTLKVGDMRLRRVDYSPGYLADHWCDRGHVIFVLEGELISELKDGRTTTLTAGMSYHVSDFGDPAHRSSTSVGAKLFIVD</sequence>
<name>A0ABU1N424_9CAUL</name>
<organism evidence="1 2">
    <name type="scientific">Caulobacter rhizosphaerae</name>
    <dbReference type="NCBI Taxonomy" id="2010972"/>
    <lineage>
        <taxon>Bacteria</taxon>
        <taxon>Pseudomonadati</taxon>
        <taxon>Pseudomonadota</taxon>
        <taxon>Alphaproteobacteria</taxon>
        <taxon>Caulobacterales</taxon>
        <taxon>Caulobacteraceae</taxon>
        <taxon>Caulobacter</taxon>
    </lineage>
</organism>
<dbReference type="Proteomes" id="UP001262754">
    <property type="component" value="Unassembled WGS sequence"/>
</dbReference>
<keyword evidence="2" id="KW-1185">Reference proteome</keyword>
<evidence type="ECO:0000313" key="1">
    <source>
        <dbReference type="EMBL" id="MDR6533198.1"/>
    </source>
</evidence>
<accession>A0ABU1N424</accession>
<gene>
    <name evidence="1" type="ORF">J2800_003960</name>
</gene>
<dbReference type="EMBL" id="JAVDRL010000012">
    <property type="protein sequence ID" value="MDR6533198.1"/>
    <property type="molecule type" value="Genomic_DNA"/>
</dbReference>
<dbReference type="InterPro" id="IPR014710">
    <property type="entry name" value="RmlC-like_jellyroll"/>
</dbReference>
<dbReference type="SUPFAM" id="SSF51182">
    <property type="entry name" value="RmlC-like cupins"/>
    <property type="match status" value="1"/>
</dbReference>
<dbReference type="NCBIfam" id="NF038084">
    <property type="entry name" value="DHCW_cupin"/>
    <property type="match status" value="1"/>
</dbReference>
<comment type="caution">
    <text evidence="1">The sequence shown here is derived from an EMBL/GenBank/DDBJ whole genome shotgun (WGS) entry which is preliminary data.</text>
</comment>
<dbReference type="InterPro" id="IPR011051">
    <property type="entry name" value="RmlC_Cupin_sf"/>
</dbReference>
<reference evidence="1 2" key="1">
    <citation type="submission" date="2023-07" db="EMBL/GenBank/DDBJ databases">
        <title>Sorghum-associated microbial communities from plants grown in Nebraska, USA.</title>
        <authorList>
            <person name="Schachtman D."/>
        </authorList>
    </citation>
    <scope>NUCLEOTIDE SEQUENCE [LARGE SCALE GENOMIC DNA]</scope>
    <source>
        <strain evidence="1 2">DS2154</strain>
    </source>
</reference>
<dbReference type="Gene3D" id="2.60.120.10">
    <property type="entry name" value="Jelly Rolls"/>
    <property type="match status" value="1"/>
</dbReference>
<evidence type="ECO:0008006" key="3">
    <source>
        <dbReference type="Google" id="ProtNLM"/>
    </source>
</evidence>
<proteinExistence type="predicted"/>
<dbReference type="InterPro" id="IPR047713">
    <property type="entry name" value="DHCW_cupin"/>
</dbReference>
<protein>
    <recommendedName>
        <fullName evidence="3">DHCW motif cupin fold protein</fullName>
    </recommendedName>
</protein>